<dbReference type="InterPro" id="IPR050700">
    <property type="entry name" value="YIM1/Zinc_Alcohol_DH_Fams"/>
</dbReference>
<dbReference type="PANTHER" id="PTHR11695">
    <property type="entry name" value="ALCOHOL DEHYDROGENASE RELATED"/>
    <property type="match status" value="1"/>
</dbReference>
<keyword evidence="4" id="KW-1185">Reference proteome</keyword>
<dbReference type="InterPro" id="IPR011032">
    <property type="entry name" value="GroES-like_sf"/>
</dbReference>
<evidence type="ECO:0000256" key="1">
    <source>
        <dbReference type="ARBA" id="ARBA00023002"/>
    </source>
</evidence>
<feature type="domain" description="Enoyl reductase (ER)" evidence="2">
    <location>
        <begin position="10"/>
        <end position="307"/>
    </location>
</feature>
<organism evidence="3 4">
    <name type="scientific">Bailinhaonella thermotolerans</name>
    <dbReference type="NCBI Taxonomy" id="1070861"/>
    <lineage>
        <taxon>Bacteria</taxon>
        <taxon>Bacillati</taxon>
        <taxon>Actinomycetota</taxon>
        <taxon>Actinomycetes</taxon>
        <taxon>Streptosporangiales</taxon>
        <taxon>Streptosporangiaceae</taxon>
        <taxon>Bailinhaonella</taxon>
    </lineage>
</organism>
<dbReference type="RefSeq" id="WP_119925462.1">
    <property type="nucleotide sequence ID" value="NZ_QZEY01000002.1"/>
</dbReference>
<dbReference type="SUPFAM" id="SSF51735">
    <property type="entry name" value="NAD(P)-binding Rossmann-fold domains"/>
    <property type="match status" value="1"/>
</dbReference>
<dbReference type="InterPro" id="IPR002364">
    <property type="entry name" value="Quin_OxRdtase/zeta-crystal_CS"/>
</dbReference>
<protein>
    <submittedName>
        <fullName evidence="3">NADP-dependent oxidoreductase</fullName>
    </submittedName>
</protein>
<dbReference type="Proteomes" id="UP000265768">
    <property type="component" value="Unassembled WGS sequence"/>
</dbReference>
<dbReference type="InterPro" id="IPR036291">
    <property type="entry name" value="NAD(P)-bd_dom_sf"/>
</dbReference>
<dbReference type="SUPFAM" id="SSF50129">
    <property type="entry name" value="GroES-like"/>
    <property type="match status" value="1"/>
</dbReference>
<dbReference type="PANTHER" id="PTHR11695:SF294">
    <property type="entry name" value="RETICULON-4-INTERACTING PROTEIN 1, MITOCHONDRIAL"/>
    <property type="match status" value="1"/>
</dbReference>
<dbReference type="AlphaFoldDB" id="A0A3A4B7G1"/>
<dbReference type="GO" id="GO:0016491">
    <property type="term" value="F:oxidoreductase activity"/>
    <property type="evidence" value="ECO:0007669"/>
    <property type="project" value="UniProtKB-KW"/>
</dbReference>
<accession>A0A3A4B7G1</accession>
<dbReference type="InterPro" id="IPR013154">
    <property type="entry name" value="ADH-like_N"/>
</dbReference>
<evidence type="ECO:0000313" key="4">
    <source>
        <dbReference type="Proteomes" id="UP000265768"/>
    </source>
</evidence>
<dbReference type="PROSITE" id="PS01162">
    <property type="entry name" value="QOR_ZETA_CRYSTAL"/>
    <property type="match status" value="1"/>
</dbReference>
<dbReference type="InterPro" id="IPR020843">
    <property type="entry name" value="ER"/>
</dbReference>
<comment type="caution">
    <text evidence="3">The sequence shown here is derived from an EMBL/GenBank/DDBJ whole genome shotgun (WGS) entry which is preliminary data.</text>
</comment>
<dbReference type="SMART" id="SM00829">
    <property type="entry name" value="PKS_ER"/>
    <property type="match status" value="1"/>
</dbReference>
<dbReference type="GO" id="GO:0008270">
    <property type="term" value="F:zinc ion binding"/>
    <property type="evidence" value="ECO:0007669"/>
    <property type="project" value="InterPro"/>
</dbReference>
<dbReference type="OrthoDB" id="3727682at2"/>
<sequence length="309" mass="32678">MRAILHDSFGGPEVLRLAEVDRPEPAFHQVLIRVLAAGVNPADWKARREPFDLIGGPPLIPGWDVSGVVEAAGRGVTRFRPGDEVHGLVAFPYRASAYAEYTLARPRDLARKPRALSHAEAAALPMAALTAWQALVEFAEVRRGDRVLVHAAGGGVGHLAVQIAKARGAHVIGTARAGKHALLRGLGADELIDYTATDFTTAVEGADVVFDLVGGDYSLRSLRVLRRGGLLVAGAPPAPGTAAEAEARGVRYGALQVEPDRAALERIGALAGEGRLRVHVEREFPLAEAAAAHELGEKGRVTGKLVLTM</sequence>
<evidence type="ECO:0000313" key="3">
    <source>
        <dbReference type="EMBL" id="RJL34161.1"/>
    </source>
</evidence>
<gene>
    <name evidence="3" type="ORF">D5H75_06690</name>
</gene>
<name>A0A3A4B7G1_9ACTN</name>
<dbReference type="Gene3D" id="3.40.50.720">
    <property type="entry name" value="NAD(P)-binding Rossmann-like Domain"/>
    <property type="match status" value="1"/>
</dbReference>
<dbReference type="Gene3D" id="3.90.180.10">
    <property type="entry name" value="Medium-chain alcohol dehydrogenases, catalytic domain"/>
    <property type="match status" value="1"/>
</dbReference>
<dbReference type="CDD" id="cd05289">
    <property type="entry name" value="MDR_like_2"/>
    <property type="match status" value="1"/>
</dbReference>
<proteinExistence type="predicted"/>
<dbReference type="EMBL" id="QZEY01000002">
    <property type="protein sequence ID" value="RJL34161.1"/>
    <property type="molecule type" value="Genomic_DNA"/>
</dbReference>
<dbReference type="Pfam" id="PF08240">
    <property type="entry name" value="ADH_N"/>
    <property type="match status" value="1"/>
</dbReference>
<evidence type="ECO:0000259" key="2">
    <source>
        <dbReference type="SMART" id="SM00829"/>
    </source>
</evidence>
<keyword evidence="1" id="KW-0560">Oxidoreductase</keyword>
<dbReference type="Pfam" id="PF13602">
    <property type="entry name" value="ADH_zinc_N_2"/>
    <property type="match status" value="1"/>
</dbReference>
<reference evidence="3 4" key="1">
    <citation type="submission" date="2018-09" db="EMBL/GenBank/DDBJ databases">
        <title>YIM 75507 draft genome.</title>
        <authorList>
            <person name="Tang S."/>
            <person name="Feng Y."/>
        </authorList>
    </citation>
    <scope>NUCLEOTIDE SEQUENCE [LARGE SCALE GENOMIC DNA]</scope>
    <source>
        <strain evidence="3 4">YIM 75507</strain>
    </source>
</reference>